<dbReference type="Proteomes" id="UP001247805">
    <property type="component" value="Unassembled WGS sequence"/>
</dbReference>
<comment type="caution">
    <text evidence="2">The sequence shown here is derived from an EMBL/GenBank/DDBJ whole genome shotgun (WGS) entry which is preliminary data.</text>
</comment>
<evidence type="ECO:0000313" key="3">
    <source>
        <dbReference type="Proteomes" id="UP001247805"/>
    </source>
</evidence>
<evidence type="ECO:0000256" key="1">
    <source>
        <dbReference type="SAM" id="MobiDB-lite"/>
    </source>
</evidence>
<evidence type="ECO:0008006" key="4">
    <source>
        <dbReference type="Google" id="ProtNLM"/>
    </source>
</evidence>
<evidence type="ECO:0000313" key="2">
    <source>
        <dbReference type="EMBL" id="MDU0356386.1"/>
    </source>
</evidence>
<reference evidence="2 3" key="1">
    <citation type="submission" date="2023-10" db="EMBL/GenBank/DDBJ databases">
        <title>Glaciecola aquimarina strain GGW-M5 nov., isolated from a coastal seawater.</title>
        <authorList>
            <person name="Bayburt H."/>
            <person name="Kim J.M."/>
            <person name="Choi B.J."/>
            <person name="Jeon C.O."/>
        </authorList>
    </citation>
    <scope>NUCLEOTIDE SEQUENCE [LARGE SCALE GENOMIC DNA]</scope>
    <source>
        <strain evidence="2 3">KCTC 32108</strain>
    </source>
</reference>
<dbReference type="EMBL" id="JAWDIO010000002">
    <property type="protein sequence ID" value="MDU0356386.1"/>
    <property type="molecule type" value="Genomic_DNA"/>
</dbReference>
<feature type="compositionally biased region" description="Acidic residues" evidence="1">
    <location>
        <begin position="182"/>
        <end position="193"/>
    </location>
</feature>
<dbReference type="RefSeq" id="WP_316027874.1">
    <property type="nucleotide sequence ID" value="NZ_JAWDIO010000002.1"/>
</dbReference>
<proteinExistence type="predicted"/>
<feature type="region of interest" description="Disordered" evidence="1">
    <location>
        <begin position="178"/>
        <end position="197"/>
    </location>
</feature>
<gene>
    <name evidence="2" type="ORF">RS130_23055</name>
</gene>
<accession>A0ABU3T295</accession>
<organism evidence="2 3">
    <name type="scientific">Paraglaciecola aquimarina</name>
    <dbReference type="NCBI Taxonomy" id="1235557"/>
    <lineage>
        <taxon>Bacteria</taxon>
        <taxon>Pseudomonadati</taxon>
        <taxon>Pseudomonadota</taxon>
        <taxon>Gammaproteobacteria</taxon>
        <taxon>Alteromonadales</taxon>
        <taxon>Alteromonadaceae</taxon>
        <taxon>Paraglaciecola</taxon>
    </lineage>
</organism>
<name>A0ABU3T295_9ALTE</name>
<protein>
    <recommendedName>
        <fullName evidence="4">TIGR03016 family PEP-CTERM system-associated outer membrane protein</fullName>
    </recommendedName>
</protein>
<keyword evidence="3" id="KW-1185">Reference proteome</keyword>
<sequence length="541" mass="60827">MSLTLDNKNLVNLSLLLSGLISCHAFSGELKIKGGVDTKAYLYETANGQESEFVSNEALVIKPSLTGIFSSKGLTASISAVNTIAKLQNDESADVDSDKQYTEFQYDSKVVLIENVMDITLNGRQRYRAASQAQSLVSDIVLAPGELTKFQTHNATFNFNTPNPKYIGLNFQANYAKSNSDDTVDDNNPDDETSTGYDGANLSSVIRLYQGRSAKNFSFDISTSYNHSEQRDLEDFESLNHDATIGVGIAPKLSFTLVGSMDEYKGERFNRLDLDSNSYGVGFNWAPKQNRNILITYNQLEENEDNTTNFIGLNTNWAFTDRTDLALRVSKKFYGNAYSFDFSHKLKNFRSSITYDEQVNTFGGLSYSNTSGLFVCEFGSTEFANCFQPSGTDYILKPGEEYININYVETDITEQTLLRKAGSLNLGYEKNKVKVSLVTRYEKNSYLESDSYQSTKSAILNFLLTLSHRTSIGLSYNLSRTQEYNRDEYSTIRNIGLDFNRKLTEDFSLVINARYLDRTSAIETDLVTDKRITLGLKYEFD</sequence>